<protein>
    <submittedName>
        <fullName evidence="1">Uncharacterized protein</fullName>
    </submittedName>
</protein>
<accession>X1CP91</accession>
<reference evidence="1" key="1">
    <citation type="journal article" date="2014" name="Front. Microbiol.">
        <title>High frequency of phylogenetically diverse reductive dehalogenase-homologous genes in deep subseafloor sedimentary metagenomes.</title>
        <authorList>
            <person name="Kawai M."/>
            <person name="Futagami T."/>
            <person name="Toyoda A."/>
            <person name="Takaki Y."/>
            <person name="Nishi S."/>
            <person name="Hori S."/>
            <person name="Arai W."/>
            <person name="Tsubouchi T."/>
            <person name="Morono Y."/>
            <person name="Uchiyama I."/>
            <person name="Ito T."/>
            <person name="Fujiyama A."/>
            <person name="Inagaki F."/>
            <person name="Takami H."/>
        </authorList>
    </citation>
    <scope>NUCLEOTIDE SEQUENCE</scope>
    <source>
        <strain evidence="1">Expedition CK06-06</strain>
    </source>
</reference>
<evidence type="ECO:0000313" key="1">
    <source>
        <dbReference type="EMBL" id="GAH09597.1"/>
    </source>
</evidence>
<feature type="non-terminal residue" evidence="1">
    <location>
        <position position="1"/>
    </location>
</feature>
<sequence>EGDKIICNEDVIYCRGIRRIEEEGRFSPLFVHAFAAKLAFLLAQNITSDPNIAQNAYGMYEQFILEAKSRDGLQGRSMRIRNRQMINSR</sequence>
<dbReference type="EMBL" id="BART01037643">
    <property type="protein sequence ID" value="GAH09597.1"/>
    <property type="molecule type" value="Genomic_DNA"/>
</dbReference>
<organism evidence="1">
    <name type="scientific">marine sediment metagenome</name>
    <dbReference type="NCBI Taxonomy" id="412755"/>
    <lineage>
        <taxon>unclassified sequences</taxon>
        <taxon>metagenomes</taxon>
        <taxon>ecological metagenomes</taxon>
    </lineage>
</organism>
<comment type="caution">
    <text evidence="1">The sequence shown here is derived from an EMBL/GenBank/DDBJ whole genome shotgun (WGS) entry which is preliminary data.</text>
</comment>
<dbReference type="AlphaFoldDB" id="X1CP91"/>
<name>X1CP91_9ZZZZ</name>
<proteinExistence type="predicted"/>
<gene>
    <name evidence="1" type="ORF">S01H4_62869</name>
</gene>